<feature type="transmembrane region" description="Helical" evidence="12">
    <location>
        <begin position="639"/>
        <end position="664"/>
    </location>
</feature>
<comment type="pathway">
    <text evidence="2 12">Glycolipid biosynthesis; glycosylphosphatidylinositol-anchor biosynthesis.</text>
</comment>
<evidence type="ECO:0000313" key="14">
    <source>
        <dbReference type="EMBL" id="KAK7524089.1"/>
    </source>
</evidence>
<keyword evidence="10 12" id="KW-0472">Membrane</keyword>
<feature type="transmembrane region" description="Helical" evidence="12">
    <location>
        <begin position="520"/>
        <end position="537"/>
    </location>
</feature>
<proteinExistence type="inferred from homology"/>
<feature type="transmembrane region" description="Helical" evidence="12">
    <location>
        <begin position="776"/>
        <end position="793"/>
    </location>
</feature>
<dbReference type="Pfam" id="PF01663">
    <property type="entry name" value="Phosphodiest"/>
    <property type="match status" value="1"/>
</dbReference>
<keyword evidence="5 12" id="KW-0337">GPI-anchor biosynthesis</keyword>
<feature type="domain" description="GPI ethanolamine phosphate transferase 2 C-terminal" evidence="13">
    <location>
        <begin position="435"/>
        <end position="919"/>
    </location>
</feature>
<dbReference type="InterPro" id="IPR039527">
    <property type="entry name" value="PIGG/GPI7"/>
</dbReference>
<evidence type="ECO:0000256" key="7">
    <source>
        <dbReference type="ARBA" id="ARBA00022692"/>
    </source>
</evidence>
<dbReference type="InterPro" id="IPR002591">
    <property type="entry name" value="Phosphodiest/P_Trfase"/>
</dbReference>
<comment type="similarity">
    <text evidence="3 12">Belongs to the PIGG/PIGN/PIGO family. PIGG subfamily.</text>
</comment>
<comment type="caution">
    <text evidence="14">The sequence shown here is derived from an EMBL/GenBank/DDBJ whole genome shotgun (WGS) entry which is preliminary data.</text>
</comment>
<feature type="transmembrane region" description="Helical" evidence="12">
    <location>
        <begin position="440"/>
        <end position="461"/>
    </location>
</feature>
<comment type="function">
    <text evidence="12">Ethanolamine phosphate transferase involved in glycosylphosphatidylinositol-anchor biosynthesis. Transfers ethanolamine phosphate to the GPI second mannose.</text>
</comment>
<dbReference type="CDD" id="cd16024">
    <property type="entry name" value="GPI_EPT_2"/>
    <property type="match status" value="1"/>
</dbReference>
<dbReference type="InterPro" id="IPR017850">
    <property type="entry name" value="Alkaline_phosphatase_core_sf"/>
</dbReference>
<feature type="transmembrane region" description="Helical" evidence="12">
    <location>
        <begin position="557"/>
        <end position="578"/>
    </location>
</feature>
<evidence type="ECO:0000256" key="8">
    <source>
        <dbReference type="ARBA" id="ARBA00022824"/>
    </source>
</evidence>
<dbReference type="PANTHER" id="PTHR23072">
    <property type="entry name" value="PHOSPHATIDYLINOSITOL GLYCAN-RELATED"/>
    <property type="match status" value="1"/>
</dbReference>
<evidence type="ECO:0000256" key="1">
    <source>
        <dbReference type="ARBA" id="ARBA00004477"/>
    </source>
</evidence>
<feature type="transmembrane region" description="Helical" evidence="12">
    <location>
        <begin position="751"/>
        <end position="770"/>
    </location>
</feature>
<dbReference type="EMBL" id="JBBPHU010000001">
    <property type="protein sequence ID" value="KAK7524089.1"/>
    <property type="molecule type" value="Genomic_DNA"/>
</dbReference>
<feature type="transmembrane region" description="Helical" evidence="12">
    <location>
        <begin position="498"/>
        <end position="513"/>
    </location>
</feature>
<evidence type="ECO:0000256" key="11">
    <source>
        <dbReference type="ARBA" id="ARBA00023180"/>
    </source>
</evidence>
<comment type="subcellular location">
    <subcellularLocation>
        <location evidence="1 12">Endoplasmic reticulum membrane</location>
        <topology evidence="1 12">Multi-pass membrane protein</topology>
    </subcellularLocation>
</comment>
<evidence type="ECO:0000313" key="15">
    <source>
        <dbReference type="Proteomes" id="UP001363622"/>
    </source>
</evidence>
<keyword evidence="6 12" id="KW-0808">Transferase</keyword>
<dbReference type="InterPro" id="IPR037674">
    <property type="entry name" value="PIG-G_N"/>
</dbReference>
<evidence type="ECO:0000256" key="2">
    <source>
        <dbReference type="ARBA" id="ARBA00004687"/>
    </source>
</evidence>
<accession>A0ABR1KZ18</accession>
<feature type="transmembrane region" description="Helical" evidence="12">
    <location>
        <begin position="893"/>
        <end position="917"/>
    </location>
</feature>
<feature type="transmembrane region" description="Helical" evidence="12">
    <location>
        <begin position="863"/>
        <end position="887"/>
    </location>
</feature>
<sequence length="920" mass="101245">MPSTAQRVLLASANLLLPVAVLTFAIGFFPYKPFLPGLAQHEVLEYGAPPEAPFDKVVFMVVDALRSDFVYSNNSGFEFTQSLILSGAALPFTANARSPTVTMPRVKSMTTGSIPSFLDVILNLAETDDSSNLAHQDTWLAQLKTTKAGKLVMYGDDTWLRLFPETFERYDGTSSFFVSDFTEVDNNVTRHVPNELRNQDWNALIMHYLGLDHIGHKTGPFGPNMIPKQMEMDGIVKQVYDAIETQSHLKSTLLILCGDHGMNDGGNHGGSAPGETSPALVFMSPKFKKISEGLPCPTTPEGGFDYYSRIEQSDIAPTLAGLLGFPVPLNNLGVFITDFLPLWPDGNDRAQLLLRNALQILKIVKATFPDPAFDNPTAPVECASTSSSAQELVCKWRAVTNVFQATGQIRPRSEDVIELLAEFCRSAQDVLSSTASNYNLTLLVTGAALAAISVVLTLLGLSNDLTRISATGLFFAAVAALYGVMMFASSYVEEEQHFWYWITTGWFVLLFLIKSRKTSFKTAAPAVAALLLAHRVIRRWNQTGQKHAGAPDIAHSFILNHPVGLWTLVSMIYIHLLLRIKTHLTRRLGETRNIRQLQTFATVNTILLCAIAFLFKLSFTARDAPELVRGASPAALAFLSNLGLIRLARCIFVGASIGIAWVYLREAAEGPRRAGALISDAFHDFLTLVLLTQTRATNIPLILIFQTQKRYLDQLNLTPLEQTVSALLLSHTSFFALGNSNAISSLDLSNAYNGVASYNIVAVGVLLFVSNWAGPIFWTSASVLGLLDAARWARGRKVMRKMMETQRHERMVETLIKSGMGEAEAVAAASKEAAKWRKARVEAEGEEESADEFWWAHFARLTAWTGATLVAVMVACTVLRTHLFIWTVFSPKYLYAMAWSVGFHLIVSGALGGLMWWTAQ</sequence>
<keyword evidence="9 12" id="KW-1133">Transmembrane helix</keyword>
<dbReference type="PANTHER" id="PTHR23072:SF0">
    <property type="entry name" value="GPI ETHANOLAMINE PHOSPHATE TRANSFERASE 2"/>
    <property type="match status" value="1"/>
</dbReference>
<keyword evidence="11" id="KW-0325">Glycoprotein</keyword>
<dbReference type="Gene3D" id="3.40.720.10">
    <property type="entry name" value="Alkaline Phosphatase, subunit A"/>
    <property type="match status" value="1"/>
</dbReference>
<dbReference type="Proteomes" id="UP001363622">
    <property type="component" value="Unassembled WGS sequence"/>
</dbReference>
<dbReference type="InterPro" id="IPR045687">
    <property type="entry name" value="PIGG/GPI7_C"/>
</dbReference>
<keyword evidence="15" id="KW-1185">Reference proteome</keyword>
<keyword evidence="8 12" id="KW-0256">Endoplasmic reticulum</keyword>
<name>A0ABR1KZ18_9PEZI</name>
<feature type="transmembrane region" description="Helical" evidence="12">
    <location>
        <begin position="599"/>
        <end position="619"/>
    </location>
</feature>
<protein>
    <recommendedName>
        <fullName evidence="4 12">GPI ethanolamine phosphate transferase 2</fullName>
    </recommendedName>
</protein>
<dbReference type="Pfam" id="PF19316">
    <property type="entry name" value="PIGO_PIGG"/>
    <property type="match status" value="1"/>
</dbReference>
<evidence type="ECO:0000256" key="12">
    <source>
        <dbReference type="RuleBase" id="RU367106"/>
    </source>
</evidence>
<keyword evidence="7 12" id="KW-0812">Transmembrane</keyword>
<evidence type="ECO:0000256" key="3">
    <source>
        <dbReference type="ARBA" id="ARBA00005315"/>
    </source>
</evidence>
<evidence type="ECO:0000256" key="9">
    <source>
        <dbReference type="ARBA" id="ARBA00022989"/>
    </source>
</evidence>
<reference evidence="14 15" key="1">
    <citation type="submission" date="2024-04" db="EMBL/GenBank/DDBJ databases">
        <title>Phyllosticta paracitricarpa is synonymous to the EU quarantine fungus P. citricarpa based on phylogenomic analyses.</title>
        <authorList>
            <consortium name="Lawrence Berkeley National Laboratory"/>
            <person name="Van Ingen-Buijs V.A."/>
            <person name="Van Westerhoven A.C."/>
            <person name="Haridas S."/>
            <person name="Skiadas P."/>
            <person name="Martin F."/>
            <person name="Groenewald J.Z."/>
            <person name="Crous P.W."/>
            <person name="Seidl M.F."/>
        </authorList>
    </citation>
    <scope>NUCLEOTIDE SEQUENCE [LARGE SCALE GENOMIC DNA]</scope>
    <source>
        <strain evidence="14 15">CBS 123371</strain>
    </source>
</reference>
<evidence type="ECO:0000256" key="10">
    <source>
        <dbReference type="ARBA" id="ARBA00023136"/>
    </source>
</evidence>
<evidence type="ECO:0000259" key="13">
    <source>
        <dbReference type="Pfam" id="PF19316"/>
    </source>
</evidence>
<evidence type="ECO:0000256" key="5">
    <source>
        <dbReference type="ARBA" id="ARBA00022502"/>
    </source>
</evidence>
<organism evidence="14 15">
    <name type="scientific">Phyllosticta citriasiana</name>
    <dbReference type="NCBI Taxonomy" id="595635"/>
    <lineage>
        <taxon>Eukaryota</taxon>
        <taxon>Fungi</taxon>
        <taxon>Dikarya</taxon>
        <taxon>Ascomycota</taxon>
        <taxon>Pezizomycotina</taxon>
        <taxon>Dothideomycetes</taxon>
        <taxon>Dothideomycetes incertae sedis</taxon>
        <taxon>Botryosphaeriales</taxon>
        <taxon>Phyllostictaceae</taxon>
        <taxon>Phyllosticta</taxon>
    </lineage>
</organism>
<gene>
    <name evidence="14" type="ORF">IWZ03DRAFT_366309</name>
</gene>
<evidence type="ECO:0000256" key="4">
    <source>
        <dbReference type="ARBA" id="ARBA00020830"/>
    </source>
</evidence>
<dbReference type="SUPFAM" id="SSF53649">
    <property type="entry name" value="Alkaline phosphatase-like"/>
    <property type="match status" value="1"/>
</dbReference>
<evidence type="ECO:0000256" key="6">
    <source>
        <dbReference type="ARBA" id="ARBA00022679"/>
    </source>
</evidence>
<feature type="transmembrane region" description="Helical" evidence="12">
    <location>
        <begin position="473"/>
        <end position="492"/>
    </location>
</feature>